<keyword evidence="6 7" id="KW-0472">Membrane</keyword>
<dbReference type="InterPro" id="IPR025966">
    <property type="entry name" value="OppC_N"/>
</dbReference>
<comment type="caution">
    <text evidence="9">The sequence shown here is derived from an EMBL/GenBank/DDBJ whole genome shotgun (WGS) entry which is preliminary data.</text>
</comment>
<dbReference type="InterPro" id="IPR035906">
    <property type="entry name" value="MetI-like_sf"/>
</dbReference>
<dbReference type="PANTHER" id="PTHR43386:SF1">
    <property type="entry name" value="D,D-DIPEPTIDE TRANSPORT SYSTEM PERMEASE PROTEIN DDPC-RELATED"/>
    <property type="match status" value="1"/>
</dbReference>
<name>A0A847SDV2_9NEIS</name>
<evidence type="ECO:0000313" key="9">
    <source>
        <dbReference type="EMBL" id="NLR75616.1"/>
    </source>
</evidence>
<dbReference type="SUPFAM" id="SSF161098">
    <property type="entry name" value="MetI-like"/>
    <property type="match status" value="1"/>
</dbReference>
<dbReference type="InterPro" id="IPR050366">
    <property type="entry name" value="BP-dependent_transpt_permease"/>
</dbReference>
<accession>A0A847SDV2</accession>
<sequence>MTSTSTMASTEQPALQTSPSPWRLSWRRFKRDRVGMVCLFIIGAYLLVAALSGLRLIGGDWREEVGKPYAPPTLFKDAGPQAKLLTAADIAAAQKEASGTVGLSAAEDPLAADMASLEKDAAKYRNTEPVIVQQDTLPFGGDLRGRDVGRKVLSGSTVSLLVGVSGALLAVLIGAVMGGVSGYFGGWLDDVLNWFYNVFTSIPDMLLLLAFAAVSGRGISTVIMVMALTSWTSPFRLARAEFMKHKGREYVRAADALGAGHLRRMVRHILPNMSHVLLVQFSILTVGLIKYEAVLSFLGFGVGVNQVSWGSMLAEAPAELIQGYWWQILTVTVVMSLFVTAFSLLTDSMRDALDPKQK</sequence>
<dbReference type="Gene3D" id="1.10.3720.10">
    <property type="entry name" value="MetI-like"/>
    <property type="match status" value="1"/>
</dbReference>
<keyword evidence="3" id="KW-1003">Cell membrane</keyword>
<dbReference type="CDD" id="cd06261">
    <property type="entry name" value="TM_PBP2"/>
    <property type="match status" value="1"/>
</dbReference>
<dbReference type="GO" id="GO:0005886">
    <property type="term" value="C:plasma membrane"/>
    <property type="evidence" value="ECO:0007669"/>
    <property type="project" value="UniProtKB-SubCell"/>
</dbReference>
<feature type="transmembrane region" description="Helical" evidence="7">
    <location>
        <begin position="324"/>
        <end position="346"/>
    </location>
</feature>
<keyword evidence="2 7" id="KW-0813">Transport</keyword>
<dbReference type="PROSITE" id="PS50928">
    <property type="entry name" value="ABC_TM1"/>
    <property type="match status" value="1"/>
</dbReference>
<dbReference type="Proteomes" id="UP000587991">
    <property type="component" value="Unassembled WGS sequence"/>
</dbReference>
<dbReference type="PANTHER" id="PTHR43386">
    <property type="entry name" value="OLIGOPEPTIDE TRANSPORT SYSTEM PERMEASE PROTEIN APPC"/>
    <property type="match status" value="1"/>
</dbReference>
<evidence type="ECO:0000259" key="8">
    <source>
        <dbReference type="PROSITE" id="PS50928"/>
    </source>
</evidence>
<feature type="transmembrane region" description="Helical" evidence="7">
    <location>
        <begin position="34"/>
        <end position="57"/>
    </location>
</feature>
<dbReference type="RefSeq" id="WP_168877270.1">
    <property type="nucleotide sequence ID" value="NZ_JABAIM010000002.1"/>
</dbReference>
<feature type="transmembrane region" description="Helical" evidence="7">
    <location>
        <begin position="160"/>
        <end position="185"/>
    </location>
</feature>
<dbReference type="Pfam" id="PF00528">
    <property type="entry name" value="BPD_transp_1"/>
    <property type="match status" value="1"/>
</dbReference>
<evidence type="ECO:0000256" key="5">
    <source>
        <dbReference type="ARBA" id="ARBA00022989"/>
    </source>
</evidence>
<feature type="transmembrane region" description="Helical" evidence="7">
    <location>
        <begin position="277"/>
        <end position="304"/>
    </location>
</feature>
<gene>
    <name evidence="9" type="ORF">HF682_10630</name>
</gene>
<comment type="similarity">
    <text evidence="7">Belongs to the binding-protein-dependent transport system permease family.</text>
</comment>
<dbReference type="Pfam" id="PF12911">
    <property type="entry name" value="OppC_N"/>
    <property type="match status" value="1"/>
</dbReference>
<evidence type="ECO:0000256" key="1">
    <source>
        <dbReference type="ARBA" id="ARBA00004651"/>
    </source>
</evidence>
<dbReference type="EMBL" id="JABAIM010000002">
    <property type="protein sequence ID" value="NLR75616.1"/>
    <property type="molecule type" value="Genomic_DNA"/>
</dbReference>
<reference evidence="9 10" key="1">
    <citation type="submission" date="2020-04" db="EMBL/GenBank/DDBJ databases">
        <title>Draft genome of Leeia sp. IMCC25680.</title>
        <authorList>
            <person name="Song J."/>
            <person name="Cho J.-C."/>
        </authorList>
    </citation>
    <scope>NUCLEOTIDE SEQUENCE [LARGE SCALE GENOMIC DNA]</scope>
    <source>
        <strain evidence="9 10">IMCC25680</strain>
    </source>
</reference>
<evidence type="ECO:0000256" key="4">
    <source>
        <dbReference type="ARBA" id="ARBA00022692"/>
    </source>
</evidence>
<proteinExistence type="inferred from homology"/>
<comment type="subcellular location">
    <subcellularLocation>
        <location evidence="1 7">Cell membrane</location>
        <topology evidence="1 7">Multi-pass membrane protein</topology>
    </subcellularLocation>
</comment>
<evidence type="ECO:0000256" key="7">
    <source>
        <dbReference type="RuleBase" id="RU363032"/>
    </source>
</evidence>
<protein>
    <submittedName>
        <fullName evidence="9">ABC transporter permease</fullName>
    </submittedName>
</protein>
<feature type="domain" description="ABC transmembrane type-1" evidence="8">
    <location>
        <begin position="156"/>
        <end position="346"/>
    </location>
</feature>
<dbReference type="GO" id="GO:0055085">
    <property type="term" value="P:transmembrane transport"/>
    <property type="evidence" value="ECO:0007669"/>
    <property type="project" value="InterPro"/>
</dbReference>
<dbReference type="AlphaFoldDB" id="A0A847SDV2"/>
<keyword evidence="4 7" id="KW-0812">Transmembrane</keyword>
<keyword evidence="5 7" id="KW-1133">Transmembrane helix</keyword>
<evidence type="ECO:0000256" key="6">
    <source>
        <dbReference type="ARBA" id="ARBA00023136"/>
    </source>
</evidence>
<organism evidence="9 10">
    <name type="scientific">Leeia aquatica</name>
    <dbReference type="NCBI Taxonomy" id="2725557"/>
    <lineage>
        <taxon>Bacteria</taxon>
        <taxon>Pseudomonadati</taxon>
        <taxon>Pseudomonadota</taxon>
        <taxon>Betaproteobacteria</taxon>
        <taxon>Neisseriales</taxon>
        <taxon>Leeiaceae</taxon>
        <taxon>Leeia</taxon>
    </lineage>
</organism>
<evidence type="ECO:0000256" key="2">
    <source>
        <dbReference type="ARBA" id="ARBA00022448"/>
    </source>
</evidence>
<dbReference type="InterPro" id="IPR000515">
    <property type="entry name" value="MetI-like"/>
</dbReference>
<evidence type="ECO:0000256" key="3">
    <source>
        <dbReference type="ARBA" id="ARBA00022475"/>
    </source>
</evidence>
<keyword evidence="10" id="KW-1185">Reference proteome</keyword>
<evidence type="ECO:0000313" key="10">
    <source>
        <dbReference type="Proteomes" id="UP000587991"/>
    </source>
</evidence>